<organism evidence="1">
    <name type="scientific">Arundo donax</name>
    <name type="common">Giant reed</name>
    <name type="synonym">Donax arundinaceus</name>
    <dbReference type="NCBI Taxonomy" id="35708"/>
    <lineage>
        <taxon>Eukaryota</taxon>
        <taxon>Viridiplantae</taxon>
        <taxon>Streptophyta</taxon>
        <taxon>Embryophyta</taxon>
        <taxon>Tracheophyta</taxon>
        <taxon>Spermatophyta</taxon>
        <taxon>Magnoliopsida</taxon>
        <taxon>Liliopsida</taxon>
        <taxon>Poales</taxon>
        <taxon>Poaceae</taxon>
        <taxon>PACMAD clade</taxon>
        <taxon>Arundinoideae</taxon>
        <taxon>Arundineae</taxon>
        <taxon>Arundo</taxon>
    </lineage>
</organism>
<protein>
    <submittedName>
        <fullName evidence="1">Uncharacterized protein</fullName>
    </submittedName>
</protein>
<dbReference type="EMBL" id="GBRH01223600">
    <property type="protein sequence ID" value="JAD74295.1"/>
    <property type="molecule type" value="Transcribed_RNA"/>
</dbReference>
<reference evidence="1" key="1">
    <citation type="submission" date="2014-09" db="EMBL/GenBank/DDBJ databases">
        <authorList>
            <person name="Magalhaes I.L.F."/>
            <person name="Oliveira U."/>
            <person name="Santos F.R."/>
            <person name="Vidigal T.H.D.A."/>
            <person name="Brescovit A.D."/>
            <person name="Santos A.J."/>
        </authorList>
    </citation>
    <scope>NUCLEOTIDE SEQUENCE</scope>
    <source>
        <tissue evidence="1">Shoot tissue taken approximately 20 cm above the soil surface</tissue>
    </source>
</reference>
<evidence type="ECO:0000313" key="1">
    <source>
        <dbReference type="EMBL" id="JAD74295.1"/>
    </source>
</evidence>
<dbReference type="AlphaFoldDB" id="A0A0A9CLM9"/>
<proteinExistence type="predicted"/>
<reference evidence="1" key="2">
    <citation type="journal article" date="2015" name="Data Brief">
        <title>Shoot transcriptome of the giant reed, Arundo donax.</title>
        <authorList>
            <person name="Barrero R.A."/>
            <person name="Guerrero F.D."/>
            <person name="Moolhuijzen P."/>
            <person name="Goolsby J.A."/>
            <person name="Tidwell J."/>
            <person name="Bellgard S.E."/>
            <person name="Bellgard M.I."/>
        </authorList>
    </citation>
    <scope>NUCLEOTIDE SEQUENCE</scope>
    <source>
        <tissue evidence="1">Shoot tissue taken approximately 20 cm above the soil surface</tissue>
    </source>
</reference>
<name>A0A0A9CLM9_ARUDO</name>
<sequence>MIHIHKLTVAIALGSKYQICMPVFKLIKGLQQVMDSHCTQSR</sequence>
<accession>A0A0A9CLM9</accession>